<evidence type="ECO:0000259" key="8">
    <source>
        <dbReference type="PROSITE" id="PS50943"/>
    </source>
</evidence>
<evidence type="ECO:0000256" key="2">
    <source>
        <dbReference type="ARBA" id="ARBA00022490"/>
    </source>
</evidence>
<dbReference type="SMART" id="SM00530">
    <property type="entry name" value="HTH_XRE"/>
    <property type="match status" value="1"/>
</dbReference>
<dbReference type="PANTHER" id="PTHR46630:SF1">
    <property type="entry name" value="TETRATRICOPEPTIDE REPEAT PROTEIN 29"/>
    <property type="match status" value="1"/>
</dbReference>
<name>A0ABW4ZX20_9BACL</name>
<feature type="repeat" description="TPR" evidence="6">
    <location>
        <begin position="187"/>
        <end position="220"/>
    </location>
</feature>
<dbReference type="Gene3D" id="1.25.40.10">
    <property type="entry name" value="Tetratricopeptide repeat domain"/>
    <property type="match status" value="3"/>
</dbReference>
<protein>
    <submittedName>
        <fullName evidence="9">Helix-turn-helix domain-containing protein</fullName>
    </submittedName>
</protein>
<dbReference type="InterPro" id="IPR011990">
    <property type="entry name" value="TPR-like_helical_dom_sf"/>
</dbReference>
<dbReference type="InterPro" id="IPR010982">
    <property type="entry name" value="Lambda_DNA-bd_dom_sf"/>
</dbReference>
<keyword evidence="4 6" id="KW-0802">TPR repeat</keyword>
<keyword evidence="2" id="KW-0963">Cytoplasm</keyword>
<proteinExistence type="inferred from homology"/>
<dbReference type="Gene3D" id="1.10.260.40">
    <property type="entry name" value="lambda repressor-like DNA-binding domains"/>
    <property type="match status" value="1"/>
</dbReference>
<dbReference type="SMART" id="SM00028">
    <property type="entry name" value="TPR"/>
    <property type="match status" value="4"/>
</dbReference>
<evidence type="ECO:0000256" key="1">
    <source>
        <dbReference type="ARBA" id="ARBA00004496"/>
    </source>
</evidence>
<dbReference type="RefSeq" id="WP_386045817.1">
    <property type="nucleotide sequence ID" value="NZ_JBHUIO010000005.1"/>
</dbReference>
<sequence>MSNSSLGERIKKARKEAEMTQNELAREIVTSSMICQIENGKAYPSYKVLAALAERLTKPIEYFVSDTETNIRQRSSFTLAKALMASGSYAKAYSLLKSMQEYGQTEADDFYMTLAKCCQELGKYDEAIERLDERLAAAHGDSDQVFTIYLRMGDVADHSGQYQLALYHWRKAFEMLDRVDADPFDRAQLLTSIGNTYHRLGCYEEAVQFLEQAFEERKENVSLEDLGQMFLTLSLSYRDSNNFDQATLFSDRAHAIFKSLNHLHLATEVRRSLAVLLAKQHGKIQEALQMLDECTERYMKNDDLYNIGLTHVETAVVLQLAGEVETAISMVNDSLELIATDDLELARAHRLLAELHREKRSIKEAIHHLYLSLNLYQRHGHSVGMMEAMNLSVTLYHEWEQIRTTQFEELIIA</sequence>
<dbReference type="PROSITE" id="PS50943">
    <property type="entry name" value="HTH_CROC1"/>
    <property type="match status" value="1"/>
</dbReference>
<evidence type="ECO:0000256" key="5">
    <source>
        <dbReference type="ARBA" id="ARBA00038253"/>
    </source>
</evidence>
<dbReference type="Pfam" id="PF12844">
    <property type="entry name" value="HTH_19"/>
    <property type="match status" value="1"/>
</dbReference>
<dbReference type="CDD" id="cd00093">
    <property type="entry name" value="HTH_XRE"/>
    <property type="match status" value="1"/>
</dbReference>
<dbReference type="Proteomes" id="UP001597343">
    <property type="component" value="Unassembled WGS sequence"/>
</dbReference>
<comment type="caution">
    <text evidence="9">The sequence shown here is derived from an EMBL/GenBank/DDBJ whole genome shotgun (WGS) entry which is preliminary data.</text>
</comment>
<dbReference type="Pfam" id="PF12895">
    <property type="entry name" value="ANAPC3"/>
    <property type="match status" value="1"/>
</dbReference>
<evidence type="ECO:0000256" key="6">
    <source>
        <dbReference type="PROSITE-ProRule" id="PRU00339"/>
    </source>
</evidence>
<dbReference type="SUPFAM" id="SSF48452">
    <property type="entry name" value="TPR-like"/>
    <property type="match status" value="2"/>
</dbReference>
<keyword evidence="7" id="KW-0175">Coiled coil</keyword>
<reference evidence="10" key="1">
    <citation type="journal article" date="2019" name="Int. J. Syst. Evol. Microbiol.">
        <title>The Global Catalogue of Microorganisms (GCM) 10K type strain sequencing project: providing services to taxonomists for standard genome sequencing and annotation.</title>
        <authorList>
            <consortium name="The Broad Institute Genomics Platform"/>
            <consortium name="The Broad Institute Genome Sequencing Center for Infectious Disease"/>
            <person name="Wu L."/>
            <person name="Ma J."/>
        </authorList>
    </citation>
    <scope>NUCLEOTIDE SEQUENCE [LARGE SCALE GENOMIC DNA]</scope>
    <source>
        <strain evidence="10">CGMCC 1.13574</strain>
    </source>
</reference>
<evidence type="ECO:0000313" key="10">
    <source>
        <dbReference type="Proteomes" id="UP001597343"/>
    </source>
</evidence>
<accession>A0ABW4ZX20</accession>
<feature type="coiled-coil region" evidence="7">
    <location>
        <begin position="3"/>
        <end position="30"/>
    </location>
</feature>
<dbReference type="InterPro" id="IPR051476">
    <property type="entry name" value="Bac_ResReg_Asp_Phosphatase"/>
</dbReference>
<dbReference type="PROSITE" id="PS50005">
    <property type="entry name" value="TPR"/>
    <property type="match status" value="1"/>
</dbReference>
<organism evidence="9 10">
    <name type="scientific">Tumebacillus lipolyticus</name>
    <dbReference type="NCBI Taxonomy" id="1280370"/>
    <lineage>
        <taxon>Bacteria</taxon>
        <taxon>Bacillati</taxon>
        <taxon>Bacillota</taxon>
        <taxon>Bacilli</taxon>
        <taxon>Bacillales</taxon>
        <taxon>Alicyclobacillaceae</taxon>
        <taxon>Tumebacillus</taxon>
    </lineage>
</organism>
<dbReference type="PANTHER" id="PTHR46630">
    <property type="entry name" value="TETRATRICOPEPTIDE REPEAT PROTEIN 29"/>
    <property type="match status" value="1"/>
</dbReference>
<dbReference type="InterPro" id="IPR019734">
    <property type="entry name" value="TPR_rpt"/>
</dbReference>
<evidence type="ECO:0000256" key="7">
    <source>
        <dbReference type="SAM" id="Coils"/>
    </source>
</evidence>
<feature type="domain" description="HTH cro/C1-type" evidence="8">
    <location>
        <begin position="10"/>
        <end position="63"/>
    </location>
</feature>
<comment type="subcellular location">
    <subcellularLocation>
        <location evidence="1">Cytoplasm</location>
    </subcellularLocation>
</comment>
<dbReference type="EMBL" id="JBHUIO010000005">
    <property type="protein sequence ID" value="MFD2170130.1"/>
    <property type="molecule type" value="Genomic_DNA"/>
</dbReference>
<dbReference type="SUPFAM" id="SSF47413">
    <property type="entry name" value="lambda repressor-like DNA-binding domains"/>
    <property type="match status" value="1"/>
</dbReference>
<dbReference type="InterPro" id="IPR001387">
    <property type="entry name" value="Cro/C1-type_HTH"/>
</dbReference>
<comment type="similarity">
    <text evidence="5">Belongs to the Rap family.</text>
</comment>
<keyword evidence="10" id="KW-1185">Reference proteome</keyword>
<keyword evidence="3" id="KW-0677">Repeat</keyword>
<dbReference type="Pfam" id="PF13424">
    <property type="entry name" value="TPR_12"/>
    <property type="match status" value="1"/>
</dbReference>
<evidence type="ECO:0000313" key="9">
    <source>
        <dbReference type="EMBL" id="MFD2170130.1"/>
    </source>
</evidence>
<evidence type="ECO:0000256" key="4">
    <source>
        <dbReference type="ARBA" id="ARBA00022803"/>
    </source>
</evidence>
<gene>
    <name evidence="9" type="ORF">ACFSOY_08990</name>
</gene>
<evidence type="ECO:0000256" key="3">
    <source>
        <dbReference type="ARBA" id="ARBA00022737"/>
    </source>
</evidence>